<dbReference type="RefSeq" id="WP_114545228.1">
    <property type="nucleotide sequence ID" value="NZ_PPTT01000004.1"/>
</dbReference>
<organism evidence="2 4">
    <name type="scientific">Eggerthella sinensis</name>
    <dbReference type="NCBI Taxonomy" id="242230"/>
    <lineage>
        <taxon>Bacteria</taxon>
        <taxon>Bacillati</taxon>
        <taxon>Actinomycetota</taxon>
        <taxon>Coriobacteriia</taxon>
        <taxon>Eggerthellales</taxon>
        <taxon>Eggerthellaceae</taxon>
        <taxon>Eggerthella</taxon>
    </lineage>
</organism>
<reference evidence="2" key="3">
    <citation type="journal article" date="2019" name="Microbiol. Resour. Announc.">
        <title>Draft Genome Sequences of Type Strains of Gordonibacter faecihominis, Paraeggerthella hongkongensis, Parvibacter caecicola,Slackia equolifaciens, Slackia faecicanis, and Slackia isoflavoniconvertens.</title>
        <authorList>
            <person name="Danylec N."/>
            <person name="Stoll D.A."/>
            <person name="Dotsch A."/>
            <person name="Huch M."/>
        </authorList>
    </citation>
    <scope>NUCLEOTIDE SEQUENCE</scope>
    <source>
        <strain evidence="2">DSM 16107</strain>
    </source>
</reference>
<accession>A0A3N0IVU5</accession>
<dbReference type="Proteomes" id="UP000270112">
    <property type="component" value="Unassembled WGS sequence"/>
</dbReference>
<comment type="caution">
    <text evidence="2">The sequence shown here is derived from an EMBL/GenBank/DDBJ whole genome shotgun (WGS) entry which is preliminary data.</text>
</comment>
<sequence length="154" mass="15862">MGLDAVNAALYYVKPAIREKTVPVMEMAATSIAARAQGAADPSSPHGLWTGCGGRRLSPRYRAHKKGPYWYRVAGAGGEVGTAEAMAEFARRPVTPQGAALVSALNAKYGRPGGSGGGRILWQAADGMSDDIASSFKRAVEAAAAEVQSRAGGA</sequence>
<name>A0A3N0IVU5_9ACTN</name>
<dbReference type="AlphaFoldDB" id="A0A3N0IVU5"/>
<evidence type="ECO:0000313" key="3">
    <source>
        <dbReference type="Proteomes" id="UP000253817"/>
    </source>
</evidence>
<evidence type="ECO:0000313" key="4">
    <source>
        <dbReference type="Proteomes" id="UP000270112"/>
    </source>
</evidence>
<protein>
    <submittedName>
        <fullName evidence="2">Uncharacterized protein</fullName>
    </submittedName>
</protein>
<reference evidence="1 3" key="1">
    <citation type="journal article" date="2018" name="Elife">
        <title>Discovery and characterization of a prevalent human gut bacterial enzyme sufficient for the inactivation of a family of plant toxins.</title>
        <authorList>
            <person name="Koppel N."/>
            <person name="Bisanz J.E."/>
            <person name="Pandelia M.E."/>
            <person name="Turnbaugh P.J."/>
            <person name="Balskus E.P."/>
        </authorList>
    </citation>
    <scope>NUCLEOTIDE SEQUENCE [LARGE SCALE GENOMIC DNA]</scope>
    <source>
        <strain evidence="1 3">DSM 16107</strain>
    </source>
</reference>
<gene>
    <name evidence="1" type="ORF">C1876_02900</name>
    <name evidence="2" type="ORF">DMP09_12835</name>
</gene>
<dbReference type="EMBL" id="PPTT01000004">
    <property type="protein sequence ID" value="RDB70678.1"/>
    <property type="molecule type" value="Genomic_DNA"/>
</dbReference>
<reference evidence="4" key="2">
    <citation type="submission" date="2018-05" db="EMBL/GenBank/DDBJ databases">
        <title>Genome Sequencing of selected type strains of the family Eggerthellaceae.</title>
        <authorList>
            <person name="Danylec N."/>
            <person name="Stoll D.A."/>
            <person name="Doetsch A."/>
            <person name="Huch M."/>
        </authorList>
    </citation>
    <scope>NUCLEOTIDE SEQUENCE [LARGE SCALE GENOMIC DNA]</scope>
    <source>
        <strain evidence="4">DSM 16107</strain>
    </source>
</reference>
<dbReference type="EMBL" id="QICC01000064">
    <property type="protein sequence ID" value="RNM40786.1"/>
    <property type="molecule type" value="Genomic_DNA"/>
</dbReference>
<proteinExistence type="predicted"/>
<keyword evidence="3" id="KW-1185">Reference proteome</keyword>
<evidence type="ECO:0000313" key="1">
    <source>
        <dbReference type="EMBL" id="RDB70678.1"/>
    </source>
</evidence>
<dbReference type="Proteomes" id="UP000253817">
    <property type="component" value="Unassembled WGS sequence"/>
</dbReference>
<evidence type="ECO:0000313" key="2">
    <source>
        <dbReference type="EMBL" id="RNM40786.1"/>
    </source>
</evidence>